<accession>A0A6L5BDP3</accession>
<evidence type="ECO:0000259" key="4">
    <source>
        <dbReference type="PROSITE" id="PS50222"/>
    </source>
</evidence>
<proteinExistence type="predicted"/>
<dbReference type="InterPro" id="IPR002048">
    <property type="entry name" value="EF_hand_dom"/>
</dbReference>
<name>A0A6L5BDP3_APIGR</name>
<dbReference type="SUPFAM" id="SSF47473">
    <property type="entry name" value="EF-hand"/>
    <property type="match status" value="1"/>
</dbReference>
<feature type="domain" description="EF-hand" evidence="4">
    <location>
        <begin position="125"/>
        <end position="158"/>
    </location>
</feature>
<dbReference type="FunFam" id="1.10.238.10:FF:000003">
    <property type="entry name" value="Calmodulin A"/>
    <property type="match status" value="1"/>
</dbReference>
<dbReference type="InterPro" id="IPR039647">
    <property type="entry name" value="EF_hand_pair_protein_CML-like"/>
</dbReference>
<dbReference type="Gene3D" id="1.10.238.10">
    <property type="entry name" value="EF-hand"/>
    <property type="match status" value="2"/>
</dbReference>
<keyword evidence="1" id="KW-0479">Metal-binding</keyword>
<keyword evidence="6" id="KW-1185">Reference proteome</keyword>
<dbReference type="PROSITE" id="PS00018">
    <property type="entry name" value="EF_HAND_1"/>
    <property type="match status" value="3"/>
</dbReference>
<keyword evidence="3" id="KW-0106">Calcium</keyword>
<dbReference type="Pfam" id="PF13499">
    <property type="entry name" value="EF-hand_7"/>
    <property type="match status" value="2"/>
</dbReference>
<feature type="domain" description="EF-hand" evidence="4">
    <location>
        <begin position="18"/>
        <end position="53"/>
    </location>
</feature>
<dbReference type="GO" id="GO:0005509">
    <property type="term" value="F:calcium ion binding"/>
    <property type="evidence" value="ECO:0007669"/>
    <property type="project" value="InterPro"/>
</dbReference>
<dbReference type="AlphaFoldDB" id="A0A6L5BDP3"/>
<evidence type="ECO:0000256" key="2">
    <source>
        <dbReference type="ARBA" id="ARBA00022737"/>
    </source>
</evidence>
<dbReference type="InterPro" id="IPR018247">
    <property type="entry name" value="EF_Hand_1_Ca_BS"/>
</dbReference>
<feature type="domain" description="EF-hand" evidence="4">
    <location>
        <begin position="89"/>
        <end position="124"/>
    </location>
</feature>
<dbReference type="EMBL" id="WRXP01000339">
    <property type="protein sequence ID" value="KAF1002832.1"/>
    <property type="molecule type" value="Genomic_DNA"/>
</dbReference>
<dbReference type="Proteomes" id="UP000593563">
    <property type="component" value="Unassembled WGS sequence"/>
</dbReference>
<protein>
    <recommendedName>
        <fullName evidence="4">EF-hand domain-containing protein</fullName>
    </recommendedName>
</protein>
<feature type="domain" description="EF-hand" evidence="4">
    <location>
        <begin position="54"/>
        <end position="88"/>
    </location>
</feature>
<evidence type="ECO:0000313" key="6">
    <source>
        <dbReference type="Proteomes" id="UP000593563"/>
    </source>
</evidence>
<reference evidence="5" key="1">
    <citation type="submission" date="2020-01" db="EMBL/GenBank/DDBJ databases">
        <title>The Celery Genome Sequence Reveals Sequential Paleo-tetraploidization, Resistance Gene Elimination, Karyotype Evolution, and Functional Innovation in Apiales.</title>
        <authorList>
            <person name="Song X."/>
        </authorList>
    </citation>
    <scope>NUCLEOTIDE SEQUENCE</scope>
    <source>
        <tissue evidence="5">Leaf</tissue>
    </source>
</reference>
<dbReference type="SMART" id="SM00054">
    <property type="entry name" value="EFh"/>
    <property type="match status" value="4"/>
</dbReference>
<dbReference type="PROSITE" id="PS50222">
    <property type="entry name" value="EF_HAND_2"/>
    <property type="match status" value="4"/>
</dbReference>
<keyword evidence="2" id="KW-0677">Repeat</keyword>
<evidence type="ECO:0000256" key="3">
    <source>
        <dbReference type="ARBA" id="ARBA00022837"/>
    </source>
</evidence>
<dbReference type="CDD" id="cd00051">
    <property type="entry name" value="EFh"/>
    <property type="match status" value="2"/>
</dbReference>
<comment type="caution">
    <text evidence="5">The sequence shown here is derived from an EMBL/GenBank/DDBJ whole genome shotgun (WGS) entry which is preliminary data.</text>
</comment>
<gene>
    <name evidence="5" type="ORF">AG4045_023445</name>
</gene>
<evidence type="ECO:0000313" key="5">
    <source>
        <dbReference type="EMBL" id="KAF1002832.1"/>
    </source>
</evidence>
<sequence>METSKSEQSPALSSLYLQDLDEIKRALKRFDANNDGQLSAEELSEVIKTLGSTPSAEEITRMMEEIDTDKDGFVSLDEFAKFCSAGSDNGEGELREAFDMYDINRNGLISSSELHQILTKLGEKCTEQDCVKMITSVDSDGDGFVNFSEFKTMMSQSN</sequence>
<organism evidence="5 6">
    <name type="scientific">Apium graveolens</name>
    <name type="common">Celery</name>
    <dbReference type="NCBI Taxonomy" id="4045"/>
    <lineage>
        <taxon>Eukaryota</taxon>
        <taxon>Viridiplantae</taxon>
        <taxon>Streptophyta</taxon>
        <taxon>Embryophyta</taxon>
        <taxon>Tracheophyta</taxon>
        <taxon>Spermatophyta</taxon>
        <taxon>Magnoliopsida</taxon>
        <taxon>eudicotyledons</taxon>
        <taxon>Gunneridae</taxon>
        <taxon>Pentapetalae</taxon>
        <taxon>asterids</taxon>
        <taxon>campanulids</taxon>
        <taxon>Apiales</taxon>
        <taxon>Apiaceae</taxon>
        <taxon>Apioideae</taxon>
        <taxon>apioid superclade</taxon>
        <taxon>Apieae</taxon>
        <taxon>Apium</taxon>
    </lineage>
</organism>
<dbReference type="PANTHER" id="PTHR10891">
    <property type="entry name" value="EF-HAND CALCIUM-BINDING DOMAIN CONTAINING PROTEIN"/>
    <property type="match status" value="1"/>
</dbReference>
<evidence type="ECO:0000256" key="1">
    <source>
        <dbReference type="ARBA" id="ARBA00022723"/>
    </source>
</evidence>
<dbReference type="InterPro" id="IPR011992">
    <property type="entry name" value="EF-hand-dom_pair"/>
</dbReference>